<gene>
    <name evidence="2" type="ORF">N7449_006239</name>
</gene>
<dbReference type="OrthoDB" id="2247093at2759"/>
<evidence type="ECO:0000313" key="3">
    <source>
        <dbReference type="Proteomes" id="UP001150942"/>
    </source>
</evidence>
<reference evidence="2" key="1">
    <citation type="submission" date="2022-11" db="EMBL/GenBank/DDBJ databases">
        <authorList>
            <person name="Petersen C."/>
        </authorList>
    </citation>
    <scope>NUCLEOTIDE SEQUENCE</scope>
    <source>
        <strain evidence="2">IBT 20477</strain>
    </source>
</reference>
<feature type="region of interest" description="Disordered" evidence="1">
    <location>
        <begin position="1"/>
        <end position="51"/>
    </location>
</feature>
<organism evidence="2 3">
    <name type="scientific">Penicillium cf. viridicatum</name>
    <dbReference type="NCBI Taxonomy" id="2972119"/>
    <lineage>
        <taxon>Eukaryota</taxon>
        <taxon>Fungi</taxon>
        <taxon>Dikarya</taxon>
        <taxon>Ascomycota</taxon>
        <taxon>Pezizomycotina</taxon>
        <taxon>Eurotiomycetes</taxon>
        <taxon>Eurotiomycetidae</taxon>
        <taxon>Eurotiales</taxon>
        <taxon>Aspergillaceae</taxon>
        <taxon>Penicillium</taxon>
    </lineage>
</organism>
<comment type="caution">
    <text evidence="2">The sequence shown here is derived from an EMBL/GenBank/DDBJ whole genome shotgun (WGS) entry which is preliminary data.</text>
</comment>
<dbReference type="EMBL" id="JAPQKQ010000005">
    <property type="protein sequence ID" value="KAJ5195760.1"/>
    <property type="molecule type" value="Genomic_DNA"/>
</dbReference>
<keyword evidence="3" id="KW-1185">Reference proteome</keyword>
<protein>
    <recommendedName>
        <fullName evidence="4">BZIP domain-containing protein</fullName>
    </recommendedName>
</protein>
<feature type="compositionally biased region" description="Polar residues" evidence="1">
    <location>
        <begin position="1"/>
        <end position="11"/>
    </location>
</feature>
<evidence type="ECO:0000256" key="1">
    <source>
        <dbReference type="SAM" id="MobiDB-lite"/>
    </source>
</evidence>
<dbReference type="AlphaFoldDB" id="A0A9W9MAY0"/>
<evidence type="ECO:0000313" key="2">
    <source>
        <dbReference type="EMBL" id="KAJ5195760.1"/>
    </source>
</evidence>
<proteinExistence type="predicted"/>
<name>A0A9W9MAY0_9EURO</name>
<dbReference type="Proteomes" id="UP001150942">
    <property type="component" value="Unassembled WGS sequence"/>
</dbReference>
<sequence length="165" mass="18635">MDRSSPQSSATPELDTTLIKEPQDVLSFGFDPPKFTSPFPNQGHPEQPAGPERLIPCIFDFKSGSSAEAIKRKRITDLARSRKKTQREKQSTNALQNDTKFLQTLCGFYRSERDYFRNELGHYIPMTQLPPRPPTPRLIASTSSSTTSPPAQFVNHDLLGNLNWE</sequence>
<evidence type="ECO:0008006" key="4">
    <source>
        <dbReference type="Google" id="ProtNLM"/>
    </source>
</evidence>
<reference evidence="2" key="2">
    <citation type="journal article" date="2023" name="IMA Fungus">
        <title>Comparative genomic study of the Penicillium genus elucidates a diverse pangenome and 15 lateral gene transfer events.</title>
        <authorList>
            <person name="Petersen C."/>
            <person name="Sorensen T."/>
            <person name="Nielsen M.R."/>
            <person name="Sondergaard T.E."/>
            <person name="Sorensen J.L."/>
            <person name="Fitzpatrick D.A."/>
            <person name="Frisvad J.C."/>
            <person name="Nielsen K.L."/>
        </authorList>
    </citation>
    <scope>NUCLEOTIDE SEQUENCE</scope>
    <source>
        <strain evidence="2">IBT 20477</strain>
    </source>
</reference>
<accession>A0A9W9MAY0</accession>